<dbReference type="InterPro" id="IPR036775">
    <property type="entry name" value="DNA_pol_Y-fam_lit_finger_sf"/>
</dbReference>
<evidence type="ECO:0000256" key="8">
    <source>
        <dbReference type="ARBA" id="ARBA00022723"/>
    </source>
</evidence>
<dbReference type="GO" id="GO:0042276">
    <property type="term" value="P:error-prone translesion synthesis"/>
    <property type="evidence" value="ECO:0007669"/>
    <property type="project" value="TreeGrafter"/>
</dbReference>
<evidence type="ECO:0000256" key="2">
    <source>
        <dbReference type="ARBA" id="ARBA00010945"/>
    </source>
</evidence>
<comment type="function">
    <text evidence="15">Poorly processive, error-prone DNA polymerase involved in untargeted mutagenesis. Copies undamaged DNA at stalled replication forks, which arise in vivo from mismatched or misaligned primer ends. These misaligned primers can be extended by PolIV. Exhibits no 3'-5' exonuclease (proofreading) activity. May be involved in translesional synthesis, in conjunction with the beta clamp from PolIII.</text>
</comment>
<evidence type="ECO:0000256" key="9">
    <source>
        <dbReference type="ARBA" id="ARBA00022763"/>
    </source>
</evidence>
<dbReference type="InterPro" id="IPR053848">
    <property type="entry name" value="IMS_HHH_1"/>
</dbReference>
<dbReference type="GO" id="GO:0005829">
    <property type="term" value="C:cytosol"/>
    <property type="evidence" value="ECO:0007669"/>
    <property type="project" value="TreeGrafter"/>
</dbReference>
<protein>
    <recommendedName>
        <fullName evidence="15">DNA polymerase IV</fullName>
        <shortName evidence="15">Pol IV</shortName>
        <ecNumber evidence="15">2.7.7.7</ecNumber>
    </recommendedName>
</protein>
<dbReference type="CDD" id="cd03586">
    <property type="entry name" value="PolY_Pol_IV_kappa"/>
    <property type="match status" value="1"/>
</dbReference>
<keyword evidence="12 15" id="KW-0238">DNA-binding</keyword>
<comment type="subunit">
    <text evidence="15">Monomer.</text>
</comment>
<evidence type="ECO:0000256" key="5">
    <source>
        <dbReference type="ARBA" id="ARBA00022679"/>
    </source>
</evidence>
<dbReference type="NCBIfam" id="NF002677">
    <property type="entry name" value="PRK02406.1"/>
    <property type="match status" value="1"/>
</dbReference>
<dbReference type="Proteomes" id="UP000284822">
    <property type="component" value="Unassembled WGS sequence"/>
</dbReference>
<dbReference type="HAMAP" id="MF_01113">
    <property type="entry name" value="DNApol_IV"/>
    <property type="match status" value="1"/>
</dbReference>
<comment type="cofactor">
    <cofactor evidence="15">
        <name>Mg(2+)</name>
        <dbReference type="ChEBI" id="CHEBI:18420"/>
    </cofactor>
    <text evidence="15">Binds 2 magnesium ions per subunit.</text>
</comment>
<dbReference type="Gene3D" id="1.10.150.20">
    <property type="entry name" value="5' to 3' exonuclease, C-terminal subdomain"/>
    <property type="match status" value="1"/>
</dbReference>
<dbReference type="PROSITE" id="PS50173">
    <property type="entry name" value="UMUC"/>
    <property type="match status" value="1"/>
</dbReference>
<dbReference type="GO" id="GO:0006261">
    <property type="term" value="P:DNA-templated DNA replication"/>
    <property type="evidence" value="ECO:0007669"/>
    <property type="project" value="UniProtKB-UniRule"/>
</dbReference>
<comment type="catalytic activity">
    <reaction evidence="14 15">
        <text>DNA(n) + a 2'-deoxyribonucleoside 5'-triphosphate = DNA(n+1) + diphosphate</text>
        <dbReference type="Rhea" id="RHEA:22508"/>
        <dbReference type="Rhea" id="RHEA-COMP:17339"/>
        <dbReference type="Rhea" id="RHEA-COMP:17340"/>
        <dbReference type="ChEBI" id="CHEBI:33019"/>
        <dbReference type="ChEBI" id="CHEBI:61560"/>
        <dbReference type="ChEBI" id="CHEBI:173112"/>
        <dbReference type="EC" id="2.7.7.7"/>
    </reaction>
</comment>
<comment type="caution">
    <text evidence="17">The sequence shown here is derived from an EMBL/GenBank/DDBJ whole genome shotgun (WGS) entry which is preliminary data.</text>
</comment>
<evidence type="ECO:0000259" key="16">
    <source>
        <dbReference type="PROSITE" id="PS50173"/>
    </source>
</evidence>
<dbReference type="InterPro" id="IPR050116">
    <property type="entry name" value="DNA_polymerase-Y"/>
</dbReference>
<dbReference type="InterPro" id="IPR017961">
    <property type="entry name" value="DNA_pol_Y-fam_little_finger"/>
</dbReference>
<feature type="site" description="Substrate discrimination" evidence="15">
    <location>
        <position position="28"/>
    </location>
</feature>
<feature type="domain" description="UmuC" evidence="16">
    <location>
        <begin position="19"/>
        <end position="205"/>
    </location>
</feature>
<sequence length="371" mass="42466">MSSMSFLELPEIINDNRQIIHVDMDAFYASVEEREHPQYRQKALVIAPDPRKHNGHGVITTANYRARQYGVGSAMPAIKAVELIPFSELLFTSPNFTLYRQVSNQIHQIFTQVTDTWEPVALDEAYLDVTANKLHLNDPIQIALIIQRTIKRHLHLTCSVGISYNKFLAKMASDYSKPFGRTVVTSAQARNFLAPLPISKFHGIGHATQEKLNRLGLQIGRDLQQTSFDFLTRKFGKTGFMIYQRARGIDNEPVKAQRQSKSIGREQTFNRPVFNDQQTQKIFQKMAQQVAKNLQQKHLIGQTVVIKVRTVEFVTYTRRRTLAQATSDADVIFQTSQELFALLNLQTQPLRLIGVTMTNLREQSFEEIELF</sequence>
<feature type="active site" evidence="15">
    <location>
        <position position="124"/>
    </location>
</feature>
<dbReference type="Gene3D" id="3.30.70.270">
    <property type="match status" value="1"/>
</dbReference>
<evidence type="ECO:0000256" key="4">
    <source>
        <dbReference type="ARBA" id="ARBA00022490"/>
    </source>
</evidence>
<dbReference type="SUPFAM" id="SSF100879">
    <property type="entry name" value="Lesion bypass DNA polymerase (Y-family), little finger domain"/>
    <property type="match status" value="1"/>
</dbReference>
<dbReference type="InterPro" id="IPR001126">
    <property type="entry name" value="UmuC"/>
</dbReference>
<evidence type="ECO:0000256" key="14">
    <source>
        <dbReference type="ARBA" id="ARBA00049244"/>
    </source>
</evidence>
<comment type="subcellular location">
    <subcellularLocation>
        <location evidence="1 15">Cytoplasm</location>
    </subcellularLocation>
</comment>
<feature type="binding site" evidence="15">
    <location>
        <position position="23"/>
    </location>
    <ligand>
        <name>Mg(2+)</name>
        <dbReference type="ChEBI" id="CHEBI:18420"/>
    </ligand>
</feature>
<evidence type="ECO:0000256" key="1">
    <source>
        <dbReference type="ARBA" id="ARBA00004496"/>
    </source>
</evidence>
<dbReference type="PANTHER" id="PTHR11076">
    <property type="entry name" value="DNA REPAIR POLYMERASE UMUC / TRANSFERASE FAMILY MEMBER"/>
    <property type="match status" value="1"/>
</dbReference>
<evidence type="ECO:0000256" key="12">
    <source>
        <dbReference type="ARBA" id="ARBA00023125"/>
    </source>
</evidence>
<evidence type="ECO:0000256" key="10">
    <source>
        <dbReference type="ARBA" id="ARBA00022842"/>
    </source>
</evidence>
<dbReference type="Pfam" id="PF00817">
    <property type="entry name" value="IMS"/>
    <property type="match status" value="1"/>
</dbReference>
<keyword evidence="13 15" id="KW-0234">DNA repair</keyword>
<dbReference type="InterPro" id="IPR022880">
    <property type="entry name" value="DNApol_IV"/>
</dbReference>
<keyword evidence="7 15" id="KW-0235">DNA replication</keyword>
<dbReference type="InterPro" id="IPR043502">
    <property type="entry name" value="DNA/RNA_pol_sf"/>
</dbReference>
<gene>
    <name evidence="15" type="primary">dinB</name>
    <name evidence="17" type="ORF">DS832_09355</name>
</gene>
<keyword evidence="5 15" id="KW-0808">Transferase</keyword>
<dbReference type="GO" id="GO:0009432">
    <property type="term" value="P:SOS response"/>
    <property type="evidence" value="ECO:0007669"/>
    <property type="project" value="TreeGrafter"/>
</dbReference>
<dbReference type="Gene3D" id="3.40.1170.60">
    <property type="match status" value="1"/>
</dbReference>
<evidence type="ECO:0000313" key="17">
    <source>
        <dbReference type="EMBL" id="RHW44203.1"/>
    </source>
</evidence>
<evidence type="ECO:0000256" key="15">
    <source>
        <dbReference type="HAMAP-Rule" id="MF_01113"/>
    </source>
</evidence>
<keyword evidence="8 15" id="KW-0479">Metal-binding</keyword>
<proteinExistence type="inferred from homology"/>
<accession>A0A417Z169</accession>
<dbReference type="EC" id="2.7.7.7" evidence="15"/>
<keyword evidence="6 15" id="KW-0548">Nucleotidyltransferase</keyword>
<keyword evidence="11 15" id="KW-0239">DNA-directed DNA polymerase</keyword>
<keyword evidence="10 15" id="KW-0460">Magnesium</keyword>
<evidence type="ECO:0000256" key="13">
    <source>
        <dbReference type="ARBA" id="ARBA00023204"/>
    </source>
</evidence>
<dbReference type="EMBL" id="QOCS01000035">
    <property type="protein sequence ID" value="RHW44203.1"/>
    <property type="molecule type" value="Genomic_DNA"/>
</dbReference>
<evidence type="ECO:0000256" key="7">
    <source>
        <dbReference type="ARBA" id="ARBA00022705"/>
    </source>
</evidence>
<dbReference type="Pfam" id="PF11799">
    <property type="entry name" value="IMS_C"/>
    <property type="match status" value="1"/>
</dbReference>
<dbReference type="InterPro" id="IPR043128">
    <property type="entry name" value="Rev_trsase/Diguanyl_cyclase"/>
</dbReference>
<keyword evidence="4 15" id="KW-0963">Cytoplasm</keyword>
<evidence type="ECO:0000256" key="3">
    <source>
        <dbReference type="ARBA" id="ARBA00022457"/>
    </source>
</evidence>
<evidence type="ECO:0000256" key="11">
    <source>
        <dbReference type="ARBA" id="ARBA00022932"/>
    </source>
</evidence>
<evidence type="ECO:0000313" key="18">
    <source>
        <dbReference type="Proteomes" id="UP000284822"/>
    </source>
</evidence>
<dbReference type="GO" id="GO:0003887">
    <property type="term" value="F:DNA-directed DNA polymerase activity"/>
    <property type="evidence" value="ECO:0007669"/>
    <property type="project" value="UniProtKB-UniRule"/>
</dbReference>
<feature type="binding site" evidence="15">
    <location>
        <position position="123"/>
    </location>
    <ligand>
        <name>Mg(2+)</name>
        <dbReference type="ChEBI" id="CHEBI:18420"/>
    </ligand>
</feature>
<dbReference type="Gene3D" id="3.30.1490.100">
    <property type="entry name" value="DNA polymerase, Y-family, little finger domain"/>
    <property type="match status" value="1"/>
</dbReference>
<dbReference type="AlphaFoldDB" id="A0A417Z169"/>
<dbReference type="GO" id="GO:0006281">
    <property type="term" value="P:DNA repair"/>
    <property type="evidence" value="ECO:0007669"/>
    <property type="project" value="UniProtKB-UniRule"/>
</dbReference>
<keyword evidence="9 15" id="KW-0227">DNA damage</keyword>
<dbReference type="GO" id="GO:0000287">
    <property type="term" value="F:magnesium ion binding"/>
    <property type="evidence" value="ECO:0007669"/>
    <property type="project" value="UniProtKB-UniRule"/>
</dbReference>
<organism evidence="17 18">
    <name type="scientific">Bombilactobacillus bombi</name>
    <dbReference type="NCBI Taxonomy" id="1303590"/>
    <lineage>
        <taxon>Bacteria</taxon>
        <taxon>Bacillati</taxon>
        <taxon>Bacillota</taxon>
        <taxon>Bacilli</taxon>
        <taxon>Lactobacillales</taxon>
        <taxon>Lactobacillaceae</taxon>
        <taxon>Bombilactobacillus</taxon>
    </lineage>
</organism>
<dbReference type="PANTHER" id="PTHR11076:SF33">
    <property type="entry name" value="DNA POLYMERASE KAPPA"/>
    <property type="match status" value="1"/>
</dbReference>
<reference evidence="17 18" key="1">
    <citation type="submission" date="2018-07" db="EMBL/GenBank/DDBJ databases">
        <title>Genome sequences of six Lactobacillus spp. isolated from bumble bee guts.</title>
        <authorList>
            <person name="Motta E.V.S."/>
            <person name="Moran N.A."/>
        </authorList>
    </citation>
    <scope>NUCLEOTIDE SEQUENCE [LARGE SCALE GENOMIC DNA]</scope>
    <source>
        <strain evidence="17 18">LV-8.1</strain>
    </source>
</reference>
<dbReference type="SUPFAM" id="SSF56672">
    <property type="entry name" value="DNA/RNA polymerases"/>
    <property type="match status" value="1"/>
</dbReference>
<name>A0A417Z169_9LACO</name>
<dbReference type="FunFam" id="3.30.1490.100:FF:000004">
    <property type="entry name" value="DNA polymerase IV"/>
    <property type="match status" value="1"/>
</dbReference>
<evidence type="ECO:0000256" key="6">
    <source>
        <dbReference type="ARBA" id="ARBA00022695"/>
    </source>
</evidence>
<dbReference type="GO" id="GO:0003684">
    <property type="term" value="F:damaged DNA binding"/>
    <property type="evidence" value="ECO:0007669"/>
    <property type="project" value="InterPro"/>
</dbReference>
<keyword evidence="3 15" id="KW-0515">Mutator protein</keyword>
<dbReference type="Pfam" id="PF21999">
    <property type="entry name" value="IMS_HHH_1"/>
    <property type="match status" value="1"/>
</dbReference>
<comment type="similarity">
    <text evidence="2 15">Belongs to the DNA polymerase type-Y family.</text>
</comment>